<evidence type="ECO:0000256" key="6">
    <source>
        <dbReference type="ARBA" id="ARBA00023146"/>
    </source>
</evidence>
<dbReference type="SUPFAM" id="SSF55681">
    <property type="entry name" value="Class II aaRS and biotin synthetases"/>
    <property type="match status" value="1"/>
</dbReference>
<evidence type="ECO:0000256" key="2">
    <source>
        <dbReference type="ARBA" id="ARBA00022598"/>
    </source>
</evidence>
<dbReference type="HAMAP" id="MF_00254">
    <property type="entry name" value="Gly_tRNA_synth_alpha"/>
    <property type="match status" value="1"/>
</dbReference>
<proteinExistence type="inferred from homology"/>
<dbReference type="AlphaFoldDB" id="A0A520XEQ2"/>
<dbReference type="NCBIfam" id="TIGR00388">
    <property type="entry name" value="glyQ"/>
    <property type="match status" value="1"/>
</dbReference>
<comment type="subcellular location">
    <subcellularLocation>
        <location evidence="8">Cytoplasm</location>
    </subcellularLocation>
</comment>
<gene>
    <name evidence="8" type="primary">glyQ</name>
    <name evidence="9" type="ORF">EVJ48_03800</name>
</gene>
<evidence type="ECO:0000313" key="9">
    <source>
        <dbReference type="EMBL" id="RZV39642.1"/>
    </source>
</evidence>
<evidence type="ECO:0000256" key="3">
    <source>
        <dbReference type="ARBA" id="ARBA00022741"/>
    </source>
</evidence>
<dbReference type="Gene3D" id="3.30.930.10">
    <property type="entry name" value="Bira Bifunctional Protein, Domain 2"/>
    <property type="match status" value="1"/>
</dbReference>
<dbReference type="PRINTS" id="PR01044">
    <property type="entry name" value="TRNASYNTHGA"/>
</dbReference>
<evidence type="ECO:0000256" key="4">
    <source>
        <dbReference type="ARBA" id="ARBA00022840"/>
    </source>
</evidence>
<dbReference type="PANTHER" id="PTHR30075:SF2">
    <property type="entry name" value="GLYCINE--TRNA LIGASE, CHLOROPLASTIC_MITOCHONDRIAL 2"/>
    <property type="match status" value="1"/>
</dbReference>
<dbReference type="GO" id="GO:0005829">
    <property type="term" value="C:cytosol"/>
    <property type="evidence" value="ECO:0007669"/>
    <property type="project" value="TreeGrafter"/>
</dbReference>
<dbReference type="Gene3D" id="1.20.58.180">
    <property type="entry name" value="Class II aaRS and biotin synthetases, domain 2"/>
    <property type="match status" value="1"/>
</dbReference>
<keyword evidence="3 8" id="KW-0547">Nucleotide-binding</keyword>
<keyword evidence="4 8" id="KW-0067">ATP-binding</keyword>
<dbReference type="EC" id="6.1.1.14" evidence="8"/>
<name>A0A520XEQ2_9DELT</name>
<keyword evidence="8" id="KW-0963">Cytoplasm</keyword>
<dbReference type="InterPro" id="IPR006194">
    <property type="entry name" value="Gly-tRNA-synth_heterodimer"/>
</dbReference>
<evidence type="ECO:0000256" key="5">
    <source>
        <dbReference type="ARBA" id="ARBA00022917"/>
    </source>
</evidence>
<keyword evidence="6 8" id="KW-0030">Aminoacyl-tRNA synthetase</keyword>
<dbReference type="Proteomes" id="UP000322454">
    <property type="component" value="Unassembled WGS sequence"/>
</dbReference>
<comment type="catalytic activity">
    <reaction evidence="7 8">
        <text>tRNA(Gly) + glycine + ATP = glycyl-tRNA(Gly) + AMP + diphosphate</text>
        <dbReference type="Rhea" id="RHEA:16013"/>
        <dbReference type="Rhea" id="RHEA-COMP:9664"/>
        <dbReference type="Rhea" id="RHEA-COMP:9683"/>
        <dbReference type="ChEBI" id="CHEBI:30616"/>
        <dbReference type="ChEBI" id="CHEBI:33019"/>
        <dbReference type="ChEBI" id="CHEBI:57305"/>
        <dbReference type="ChEBI" id="CHEBI:78442"/>
        <dbReference type="ChEBI" id="CHEBI:78522"/>
        <dbReference type="ChEBI" id="CHEBI:456215"/>
        <dbReference type="EC" id="6.1.1.14"/>
    </reaction>
</comment>
<dbReference type="InterPro" id="IPR002310">
    <property type="entry name" value="Gly-tRNA_ligase_asu"/>
</dbReference>
<keyword evidence="2 8" id="KW-0436">Ligase</keyword>
<sequence>MKTSGFQQLIFNLQNFWSDFGCVILQPYDIEVGAATFAPYTFLKCLDCMDWRVAYVQPSRRPTDGRYGQNPNRLGKYYQFQVIIQPYIDNIQEIYLDSLKSVDINPIMHDVRFVEDDWESPTLGAWGLGWEVWLDGMEVTQFTYFQQIGGIELSKPAIEITYGLERIAMFLQNKDAVFNLQWNGSFKYGDIHKDDEFQFSKYNFEYSSAEALYNLFNIYEAESKKLLSFRLKELVKPAYEYCLKCSHAFNLLDARGLISVSERMNYILRVRTLAEGCAKLYTGFYSKEEENKNMKPNLK</sequence>
<dbReference type="PROSITE" id="PS50861">
    <property type="entry name" value="AA_TRNA_LIGASE_II_GLYAB"/>
    <property type="match status" value="1"/>
</dbReference>
<evidence type="ECO:0000256" key="7">
    <source>
        <dbReference type="ARBA" id="ARBA00047937"/>
    </source>
</evidence>
<dbReference type="NCBIfam" id="NF006827">
    <property type="entry name" value="PRK09348.1"/>
    <property type="match status" value="1"/>
</dbReference>
<dbReference type="FunFam" id="3.30.930.10:FF:000006">
    <property type="entry name" value="Glycine--tRNA ligase alpha subunit"/>
    <property type="match status" value="1"/>
</dbReference>
<evidence type="ECO:0000256" key="8">
    <source>
        <dbReference type="HAMAP-Rule" id="MF_00254"/>
    </source>
</evidence>
<protein>
    <recommendedName>
        <fullName evidence="8">Glycine--tRNA ligase alpha subunit</fullName>
        <ecNumber evidence="8">6.1.1.14</ecNumber>
    </recommendedName>
    <alternativeName>
        <fullName evidence="8">Glycyl-tRNA synthetase alpha subunit</fullName>
        <shortName evidence="8">GlyRS</shortName>
    </alternativeName>
</protein>
<evidence type="ECO:0000256" key="1">
    <source>
        <dbReference type="ARBA" id="ARBA00008226"/>
    </source>
</evidence>
<keyword evidence="5 8" id="KW-0648">Protein biosynthesis</keyword>
<dbReference type="Pfam" id="PF02091">
    <property type="entry name" value="tRNA-synt_2e"/>
    <property type="match status" value="1"/>
</dbReference>
<dbReference type="InterPro" id="IPR045864">
    <property type="entry name" value="aa-tRNA-synth_II/BPL/LPL"/>
</dbReference>
<accession>A0A520XEQ2</accession>
<comment type="similarity">
    <text evidence="1 8">Belongs to the class-II aminoacyl-tRNA synthetase family.</text>
</comment>
<reference evidence="9 10" key="1">
    <citation type="submission" date="2019-01" db="EMBL/GenBank/DDBJ databases">
        <title>Insights into ecological role of a new deltaproteobacterial order Candidatus Sinidesulfobacterales (Sva0485) by metagenomics and metatranscriptomics.</title>
        <authorList>
            <person name="Tan S."/>
            <person name="Liu J."/>
            <person name="Fang Y."/>
            <person name="Hedlund B."/>
            <person name="Lian Z.-H."/>
            <person name="Huang L.-Y."/>
            <person name="Li J.-T."/>
            <person name="Huang L.-N."/>
            <person name="Li W.-J."/>
            <person name="Jiang H.-C."/>
            <person name="Dong H.-L."/>
            <person name="Shu W.-S."/>
        </authorList>
    </citation>
    <scope>NUCLEOTIDE SEQUENCE [LARGE SCALE GENOMIC DNA]</scope>
    <source>
        <strain evidence="9">AP4</strain>
    </source>
</reference>
<dbReference type="GO" id="GO:0004820">
    <property type="term" value="F:glycine-tRNA ligase activity"/>
    <property type="evidence" value="ECO:0007669"/>
    <property type="project" value="UniProtKB-UniRule"/>
</dbReference>
<dbReference type="GO" id="GO:0006426">
    <property type="term" value="P:glycyl-tRNA aminoacylation"/>
    <property type="evidence" value="ECO:0007669"/>
    <property type="project" value="UniProtKB-UniRule"/>
</dbReference>
<dbReference type="PANTHER" id="PTHR30075">
    <property type="entry name" value="GLYCYL-TRNA SYNTHETASE"/>
    <property type="match status" value="1"/>
</dbReference>
<organism evidence="9 10">
    <name type="scientific">Candidatus Acidulodesulfobacterium acidiphilum</name>
    <dbReference type="NCBI Taxonomy" id="2597224"/>
    <lineage>
        <taxon>Bacteria</taxon>
        <taxon>Deltaproteobacteria</taxon>
        <taxon>Candidatus Acidulodesulfobacterales</taxon>
        <taxon>Candidatus Acidulodesulfobacterium</taxon>
    </lineage>
</organism>
<comment type="subunit">
    <text evidence="8">Tetramer of two alpha and two beta subunits.</text>
</comment>
<dbReference type="GO" id="GO:0005524">
    <property type="term" value="F:ATP binding"/>
    <property type="evidence" value="ECO:0007669"/>
    <property type="project" value="UniProtKB-UniRule"/>
</dbReference>
<evidence type="ECO:0000313" key="10">
    <source>
        <dbReference type="Proteomes" id="UP000322454"/>
    </source>
</evidence>
<dbReference type="EMBL" id="SHMQ01000007">
    <property type="protein sequence ID" value="RZV39642.1"/>
    <property type="molecule type" value="Genomic_DNA"/>
</dbReference>
<comment type="caution">
    <text evidence="9">The sequence shown here is derived from an EMBL/GenBank/DDBJ whole genome shotgun (WGS) entry which is preliminary data.</text>
</comment>